<organism evidence="5 6">
    <name type="scientific">Halostreptopolyspora alba</name>
    <dbReference type="NCBI Taxonomy" id="2487137"/>
    <lineage>
        <taxon>Bacteria</taxon>
        <taxon>Bacillati</taxon>
        <taxon>Actinomycetota</taxon>
        <taxon>Actinomycetes</taxon>
        <taxon>Streptosporangiales</taxon>
        <taxon>Nocardiopsidaceae</taxon>
        <taxon>Halostreptopolyspora</taxon>
    </lineage>
</organism>
<evidence type="ECO:0000313" key="6">
    <source>
        <dbReference type="Proteomes" id="UP000269198"/>
    </source>
</evidence>
<dbReference type="AlphaFoldDB" id="A0A3N0EFY0"/>
<dbReference type="PANTHER" id="PTHR43464:SF19">
    <property type="entry name" value="UBIQUINONE BIOSYNTHESIS O-METHYLTRANSFERASE, MITOCHONDRIAL"/>
    <property type="match status" value="1"/>
</dbReference>
<evidence type="ECO:0000313" key="5">
    <source>
        <dbReference type="EMBL" id="RNL86589.1"/>
    </source>
</evidence>
<dbReference type="PANTHER" id="PTHR43464">
    <property type="entry name" value="METHYLTRANSFERASE"/>
    <property type="match status" value="1"/>
</dbReference>
<name>A0A3N0EFY0_9ACTN</name>
<gene>
    <name evidence="5" type="ORF">EFW17_05200</name>
</gene>
<proteinExistence type="predicted"/>
<dbReference type="Gene3D" id="2.20.130.10">
    <property type="entry name" value="CAC2371-like domains"/>
    <property type="match status" value="1"/>
</dbReference>
<dbReference type="RefSeq" id="WP_123200114.1">
    <property type="nucleotide sequence ID" value="NZ_RJMB01000003.1"/>
</dbReference>
<dbReference type="Proteomes" id="UP000269198">
    <property type="component" value="Unassembled WGS sequence"/>
</dbReference>
<accession>A0A3N0EFY0</accession>
<feature type="domain" description="Methyltransferase" evidence="4">
    <location>
        <begin position="43"/>
        <end position="133"/>
    </location>
</feature>
<keyword evidence="1 5" id="KW-0489">Methyltransferase</keyword>
<dbReference type="InterPro" id="IPR029063">
    <property type="entry name" value="SAM-dependent_MTases_sf"/>
</dbReference>
<dbReference type="Gene3D" id="3.40.50.150">
    <property type="entry name" value="Vaccinia Virus protein VP39"/>
    <property type="match status" value="1"/>
</dbReference>
<dbReference type="Pfam" id="PF13649">
    <property type="entry name" value="Methyltransf_25"/>
    <property type="match status" value="1"/>
</dbReference>
<dbReference type="SUPFAM" id="SSF53335">
    <property type="entry name" value="S-adenosyl-L-methionine-dependent methyltransferases"/>
    <property type="match status" value="1"/>
</dbReference>
<reference evidence="5 6" key="1">
    <citation type="submission" date="2018-11" db="EMBL/GenBank/DDBJ databases">
        <title>The genome draft of YIM 96095.</title>
        <authorList>
            <person name="Tang S.-K."/>
            <person name="Chunyu W.-X."/>
            <person name="Feng Y.-Z."/>
        </authorList>
    </citation>
    <scope>NUCLEOTIDE SEQUENCE [LARGE SCALE GENOMIC DNA]</scope>
    <source>
        <strain evidence="5 6">YIM 96095</strain>
    </source>
</reference>
<comment type="caution">
    <text evidence="5">The sequence shown here is derived from an EMBL/GenBank/DDBJ whole genome shotgun (WGS) entry which is preliminary data.</text>
</comment>
<dbReference type="CDD" id="cd02440">
    <property type="entry name" value="AdoMet_MTases"/>
    <property type="match status" value="1"/>
</dbReference>
<dbReference type="InterPro" id="IPR041698">
    <property type="entry name" value="Methyltransf_25"/>
</dbReference>
<evidence type="ECO:0000256" key="3">
    <source>
        <dbReference type="ARBA" id="ARBA00022691"/>
    </source>
</evidence>
<evidence type="ECO:0000256" key="1">
    <source>
        <dbReference type="ARBA" id="ARBA00022603"/>
    </source>
</evidence>
<keyword evidence="6" id="KW-1185">Reference proteome</keyword>
<keyword evidence="3" id="KW-0949">S-adenosyl-L-methionine</keyword>
<dbReference type="GO" id="GO:0008168">
    <property type="term" value="F:methyltransferase activity"/>
    <property type="evidence" value="ECO:0007669"/>
    <property type="project" value="UniProtKB-KW"/>
</dbReference>
<evidence type="ECO:0000259" key="4">
    <source>
        <dbReference type="Pfam" id="PF13649"/>
    </source>
</evidence>
<dbReference type="OrthoDB" id="189743at2"/>
<dbReference type="GO" id="GO:0032259">
    <property type="term" value="P:methylation"/>
    <property type="evidence" value="ECO:0007669"/>
    <property type="project" value="UniProtKB-KW"/>
</dbReference>
<sequence>MYGPELAEFYDKVYEMRGKDYRGESSYVTEMIRSCFPDARSLLDVGCGTGAHLAFFREMFDHTEGIELSEDMLSIARRRLPGAPLHQGDMRAFDLERRFDAIVCLFGSVGHMATQHELEQALTCFARHLPPGGVVAIEPWWFLETYLDGYVSGDVVTPDHRTIARVSHTKREGAGSRMQVHYVIADRDSGARHFTEEYTHRLFTREEYVKALEVAGFTPDYIDGVLGGRGLFLGTRKGEN</sequence>
<dbReference type="EMBL" id="RJMB01000003">
    <property type="protein sequence ID" value="RNL86589.1"/>
    <property type="molecule type" value="Genomic_DNA"/>
</dbReference>
<keyword evidence="2 5" id="KW-0808">Transferase</keyword>
<evidence type="ECO:0000256" key="2">
    <source>
        <dbReference type="ARBA" id="ARBA00022679"/>
    </source>
</evidence>
<protein>
    <submittedName>
        <fullName evidence="5">Class I SAM-dependent methyltransferase</fullName>
    </submittedName>
</protein>